<protein>
    <recommendedName>
        <fullName evidence="3">Exocyst subunit Exo70 family protein</fullName>
    </recommendedName>
</protein>
<evidence type="ECO:0000313" key="6">
    <source>
        <dbReference type="EMBL" id="WOL11409.1"/>
    </source>
</evidence>
<feature type="compositionally biased region" description="Basic and acidic residues" evidence="4">
    <location>
        <begin position="286"/>
        <end position="296"/>
    </location>
</feature>
<feature type="region of interest" description="Disordered" evidence="4">
    <location>
        <begin position="1"/>
        <end position="83"/>
    </location>
</feature>
<dbReference type="GO" id="GO:0015031">
    <property type="term" value="P:protein transport"/>
    <property type="evidence" value="ECO:0007669"/>
    <property type="project" value="UniProtKB-KW"/>
</dbReference>
<evidence type="ECO:0000259" key="5">
    <source>
        <dbReference type="Pfam" id="PF03081"/>
    </source>
</evidence>
<dbReference type="EMBL" id="CP136895">
    <property type="protein sequence ID" value="WOL11409.1"/>
    <property type="molecule type" value="Genomic_DNA"/>
</dbReference>
<dbReference type="PANTHER" id="PTHR12542">
    <property type="entry name" value="EXOCYST COMPLEX PROTEIN EXO70"/>
    <property type="match status" value="1"/>
</dbReference>
<comment type="similarity">
    <text evidence="1 3">Belongs to the EXO70 family.</text>
</comment>
<feature type="region of interest" description="Disordered" evidence="4">
    <location>
        <begin position="536"/>
        <end position="555"/>
    </location>
</feature>
<keyword evidence="7" id="KW-1185">Reference proteome</keyword>
<keyword evidence="3" id="KW-0653">Protein transport</keyword>
<organism evidence="6 7">
    <name type="scientific">Canna indica</name>
    <name type="common">Indian-shot</name>
    <dbReference type="NCBI Taxonomy" id="4628"/>
    <lineage>
        <taxon>Eukaryota</taxon>
        <taxon>Viridiplantae</taxon>
        <taxon>Streptophyta</taxon>
        <taxon>Embryophyta</taxon>
        <taxon>Tracheophyta</taxon>
        <taxon>Spermatophyta</taxon>
        <taxon>Magnoliopsida</taxon>
        <taxon>Liliopsida</taxon>
        <taxon>Zingiberales</taxon>
        <taxon>Cannaceae</taxon>
        <taxon>Canna</taxon>
    </lineage>
</organism>
<feature type="region of interest" description="Disordered" evidence="4">
    <location>
        <begin position="267"/>
        <end position="296"/>
    </location>
</feature>
<gene>
    <name evidence="6" type="ORF">Cni_G20171</name>
</gene>
<accession>A0AAQ3KMP5</accession>
<sequence length="752" mass="84171">MKSPLTSPGRNPFRRVFRSSPSSPSSTRSPSSSPQNPNRRPLHPDLESPVVAPNSPRPSHPSEHQHRQSQISEREMAAAAARGDGQEKVIAAAKHIVSSLATTKNAAEDMIRILSGFDNRLSTINDLFPSSSTESSAAAEGAETFAGAGAALLSEAAIRLEVAEKVVLRWDASDSLLWESSPEDAEEYLAAVDDLIFVADSDTFPDLVSRAEVALQMAMSRLEEEFRHLMVRNAIPLDSNDLSSSIRRLSLSFASDAGDAIEDFESTVDDEHHQQPPPPQQQEGSPEDRSGSSLMDERSLDLVHPEVVSDLKAIAERMIWAKYDRELHQMYCTVRRDILDECLSILGIDRISIEEVQKIEWRMLDDKMKKWIQAMKIFVRVLLGGERRLSDQILAASEELREECFVETVKGSVMQLLNFGDAIAICQRSSEKLFRILDMYEALADVLPDLHALFAGDPKDLICEEADGILKRLGDAVKGTLMEFGNAIQREPSRRPTQGGEIHPMTRYVMNYARLLVVYMDTLNVLLDDGACGGDQGSSEGCENKNTDDESSESMLSPLGRRMLLILSYLESNLDEKSKVYEDAAMQYVFLMNNILYIVNKVKDSELGRLLGDHWIKKHRRQIRQYATSYLRTSWTKVLSCLKDDGFGSSSSSVSKVALKEKFKNFNLAFEDIYRVQTTWKVPDPQLREELRISISEKVIPAYRSFMGRFGGQLEGGRHATKYIKYTPDDLESHLSDLFEGLPAGATPRKRA</sequence>
<keyword evidence="3" id="KW-0268">Exocytosis</keyword>
<evidence type="ECO:0000256" key="4">
    <source>
        <dbReference type="SAM" id="MobiDB-lite"/>
    </source>
</evidence>
<dbReference type="AlphaFoldDB" id="A0AAQ3KMP5"/>
<dbReference type="Gene3D" id="1.20.1280.170">
    <property type="entry name" value="Exocyst complex component Exo70"/>
    <property type="match status" value="1"/>
</dbReference>
<dbReference type="PANTHER" id="PTHR12542:SF142">
    <property type="entry name" value="EXOCYST SUBUNIT EXO70 FAMILY PROTEIN"/>
    <property type="match status" value="1"/>
</dbReference>
<proteinExistence type="inferred from homology"/>
<dbReference type="Pfam" id="PF03081">
    <property type="entry name" value="Exo70_C"/>
    <property type="match status" value="1"/>
</dbReference>
<keyword evidence="2 3" id="KW-0813">Transport</keyword>
<evidence type="ECO:0000256" key="3">
    <source>
        <dbReference type="RuleBase" id="RU365026"/>
    </source>
</evidence>
<dbReference type="GO" id="GO:0005546">
    <property type="term" value="F:phosphatidylinositol-4,5-bisphosphate binding"/>
    <property type="evidence" value="ECO:0007669"/>
    <property type="project" value="InterPro"/>
</dbReference>
<reference evidence="6 7" key="1">
    <citation type="submission" date="2023-10" db="EMBL/GenBank/DDBJ databases">
        <title>Chromosome-scale genome assembly provides insights into flower coloration mechanisms of Canna indica.</title>
        <authorList>
            <person name="Li C."/>
        </authorList>
    </citation>
    <scope>NUCLEOTIDE SEQUENCE [LARGE SCALE GENOMIC DNA]</scope>
    <source>
        <tissue evidence="6">Flower</tissue>
    </source>
</reference>
<dbReference type="GO" id="GO:0000145">
    <property type="term" value="C:exocyst"/>
    <property type="evidence" value="ECO:0007669"/>
    <property type="project" value="InterPro"/>
</dbReference>
<dbReference type="InterPro" id="IPR016159">
    <property type="entry name" value="Cullin_repeat-like_dom_sf"/>
</dbReference>
<feature type="domain" description="Exocyst complex subunit Exo70 C-terminal" evidence="5">
    <location>
        <begin position="369"/>
        <end position="737"/>
    </location>
</feature>
<comment type="function">
    <text evidence="3">Component of the exocyst complex.</text>
</comment>
<dbReference type="Proteomes" id="UP001327560">
    <property type="component" value="Chromosome 6"/>
</dbReference>
<evidence type="ECO:0000313" key="7">
    <source>
        <dbReference type="Proteomes" id="UP001327560"/>
    </source>
</evidence>
<dbReference type="GO" id="GO:0006887">
    <property type="term" value="P:exocytosis"/>
    <property type="evidence" value="ECO:0007669"/>
    <property type="project" value="UniProtKB-KW"/>
</dbReference>
<feature type="compositionally biased region" description="Low complexity" evidence="4">
    <location>
        <begin position="18"/>
        <end position="39"/>
    </location>
</feature>
<feature type="compositionally biased region" description="Basic and acidic residues" evidence="4">
    <location>
        <begin position="60"/>
        <end position="76"/>
    </location>
</feature>
<dbReference type="Pfam" id="PF20669">
    <property type="entry name" value="Exo70_N"/>
    <property type="match status" value="1"/>
</dbReference>
<name>A0AAQ3KMP5_9LILI</name>
<dbReference type="InterPro" id="IPR046364">
    <property type="entry name" value="Exo70_C"/>
</dbReference>
<dbReference type="SUPFAM" id="SSF74788">
    <property type="entry name" value="Cullin repeat-like"/>
    <property type="match status" value="1"/>
</dbReference>
<dbReference type="InterPro" id="IPR004140">
    <property type="entry name" value="Exo70"/>
</dbReference>
<evidence type="ECO:0000256" key="2">
    <source>
        <dbReference type="ARBA" id="ARBA00022448"/>
    </source>
</evidence>
<evidence type="ECO:0000256" key="1">
    <source>
        <dbReference type="ARBA" id="ARBA00006756"/>
    </source>
</evidence>